<protein>
    <submittedName>
        <fullName evidence="1">Uncharacterized protein</fullName>
    </submittedName>
</protein>
<gene>
    <name evidence="1" type="ORF">E1N52_04870</name>
</gene>
<accession>A0A4R5LJN9</accession>
<evidence type="ECO:0000313" key="2">
    <source>
        <dbReference type="Proteomes" id="UP000295606"/>
    </source>
</evidence>
<sequence>MMDVYIEPLPRGQWGPIDGYALEFADGSKFAENVFRSELLAISEIVLRGYKPLLAKVRITDKHANAHWKRPETAR</sequence>
<dbReference type="RefSeq" id="WP_133180708.1">
    <property type="nucleotide sequence ID" value="NZ_SMOD01000003.1"/>
</dbReference>
<name>A0A4R5LJN9_9BURK</name>
<dbReference type="OrthoDB" id="9009383at2"/>
<dbReference type="EMBL" id="SMOD01000003">
    <property type="protein sequence ID" value="TDG09850.1"/>
    <property type="molecule type" value="Genomic_DNA"/>
</dbReference>
<organism evidence="1 2">
    <name type="scientific">Paraburkholderia guartelaensis</name>
    <dbReference type="NCBI Taxonomy" id="2546446"/>
    <lineage>
        <taxon>Bacteria</taxon>
        <taxon>Pseudomonadati</taxon>
        <taxon>Pseudomonadota</taxon>
        <taxon>Betaproteobacteria</taxon>
        <taxon>Burkholderiales</taxon>
        <taxon>Burkholderiaceae</taxon>
        <taxon>Paraburkholderia</taxon>
    </lineage>
</organism>
<comment type="caution">
    <text evidence="1">The sequence shown here is derived from an EMBL/GenBank/DDBJ whole genome shotgun (WGS) entry which is preliminary data.</text>
</comment>
<evidence type="ECO:0000313" key="1">
    <source>
        <dbReference type="EMBL" id="TDG09850.1"/>
    </source>
</evidence>
<dbReference type="AlphaFoldDB" id="A0A4R5LJN9"/>
<reference evidence="1 2" key="1">
    <citation type="submission" date="2019-03" db="EMBL/GenBank/DDBJ databases">
        <title>Paraburkholderia sp. isolated from native Mimosa gymnas in Guartela State Park, Brazil.</title>
        <authorList>
            <person name="Paulitsch F."/>
            <person name="Hungria M."/>
            <person name="Delamuta J.R.M."/>
            <person name="Ribeiro R.A."/>
            <person name="Dall'Agnol R."/>
            <person name="Silva J.S.B."/>
        </authorList>
    </citation>
    <scope>NUCLEOTIDE SEQUENCE [LARGE SCALE GENOMIC DNA]</scope>
    <source>
        <strain evidence="1 2">CNPSo 3008</strain>
    </source>
</reference>
<proteinExistence type="predicted"/>
<dbReference type="Proteomes" id="UP000295606">
    <property type="component" value="Unassembled WGS sequence"/>
</dbReference>